<name>A0A0E2AQC7_BACFG</name>
<organism evidence="2 3">
    <name type="scientific">Bacteroides fragilis CL07T12C05</name>
    <dbReference type="NCBI Taxonomy" id="997883"/>
    <lineage>
        <taxon>Bacteria</taxon>
        <taxon>Pseudomonadati</taxon>
        <taxon>Bacteroidota</taxon>
        <taxon>Bacteroidia</taxon>
        <taxon>Bacteroidales</taxon>
        <taxon>Bacteroidaceae</taxon>
        <taxon>Bacteroides</taxon>
    </lineage>
</organism>
<comment type="caution">
    <text evidence="2">The sequence shown here is derived from an EMBL/GenBank/DDBJ whole genome shotgun (WGS) entry which is preliminary data.</text>
</comment>
<protein>
    <recommendedName>
        <fullName evidence="1">Helix-turn-helix domain-containing protein</fullName>
    </recommendedName>
</protein>
<dbReference type="RefSeq" id="WP_005793988.1">
    <property type="nucleotide sequence ID" value="NZ_JH724215.1"/>
</dbReference>
<reference evidence="2 3" key="1">
    <citation type="submission" date="2012-02" db="EMBL/GenBank/DDBJ databases">
        <title>The Genome Sequence of Bacteroides fragilis CL07T12C05.</title>
        <authorList>
            <consortium name="The Broad Institute Genome Sequencing Platform"/>
            <person name="Earl A."/>
            <person name="Ward D."/>
            <person name="Feldgarden M."/>
            <person name="Gevers D."/>
            <person name="Zitomersky N.L."/>
            <person name="Coyne M.J."/>
            <person name="Comstock L.E."/>
            <person name="Young S.K."/>
            <person name="Zeng Q."/>
            <person name="Gargeya S."/>
            <person name="Fitzgerald M."/>
            <person name="Haas B."/>
            <person name="Abouelleil A."/>
            <person name="Alvarado L."/>
            <person name="Arachchi H.M."/>
            <person name="Berlin A."/>
            <person name="Chapman S.B."/>
            <person name="Gearin G."/>
            <person name="Goldberg J."/>
            <person name="Griggs A."/>
            <person name="Gujja S."/>
            <person name="Hansen M."/>
            <person name="Heiman D."/>
            <person name="Howarth C."/>
            <person name="Larimer J."/>
            <person name="Lui A."/>
            <person name="MacDonald P.J.P."/>
            <person name="McCowen C."/>
            <person name="Montmayeur A."/>
            <person name="Murphy C."/>
            <person name="Neiman D."/>
            <person name="Pearson M."/>
            <person name="Priest M."/>
            <person name="Roberts A."/>
            <person name="Saif S."/>
            <person name="Shea T."/>
            <person name="Sisk P."/>
            <person name="Stolte C."/>
            <person name="Sykes S."/>
            <person name="Wortman J."/>
            <person name="Nusbaum C."/>
            <person name="Birren B."/>
        </authorList>
    </citation>
    <scope>NUCLEOTIDE SEQUENCE [LARGE SCALE GENOMIC DNA]</scope>
    <source>
        <strain evidence="2 3">CL07T12C05</strain>
    </source>
</reference>
<dbReference type="InterPro" id="IPR041657">
    <property type="entry name" value="HTH_17"/>
</dbReference>
<evidence type="ECO:0000313" key="2">
    <source>
        <dbReference type="EMBL" id="EIY96522.1"/>
    </source>
</evidence>
<evidence type="ECO:0000313" key="3">
    <source>
        <dbReference type="Proteomes" id="UP000003879"/>
    </source>
</evidence>
<dbReference type="Pfam" id="PF12728">
    <property type="entry name" value="HTH_17"/>
    <property type="match status" value="1"/>
</dbReference>
<dbReference type="PANTHER" id="PTHR34585:SF22">
    <property type="entry name" value="HELIX-TURN-HELIX DOMAIN-CONTAINING PROTEIN"/>
    <property type="match status" value="1"/>
</dbReference>
<dbReference type="Proteomes" id="UP000003879">
    <property type="component" value="Unassembled WGS sequence"/>
</dbReference>
<accession>A0A0E2AQC7</accession>
<proteinExistence type="predicted"/>
<evidence type="ECO:0000259" key="1">
    <source>
        <dbReference type="Pfam" id="PF12728"/>
    </source>
</evidence>
<sequence length="103" mass="12265">MSSFFIDKTDPHIAEILERLRRVNKILQKTETLVQPTLNNERFLTDEELSKILRVSRRTLQEYRSAGAIPYYLVQGKALYKESEIEKILNDSHKRCVEEQRWV</sequence>
<gene>
    <name evidence="2" type="ORF">HMPREF1056_02410</name>
</gene>
<dbReference type="InterPro" id="IPR009061">
    <property type="entry name" value="DNA-bd_dom_put_sf"/>
</dbReference>
<dbReference type="SUPFAM" id="SSF46955">
    <property type="entry name" value="Putative DNA-binding domain"/>
    <property type="match status" value="1"/>
</dbReference>
<dbReference type="HOGENOM" id="CLU_133781_3_1_10"/>
<dbReference type="AlphaFoldDB" id="A0A0E2AQC7"/>
<dbReference type="PANTHER" id="PTHR34585">
    <property type="match status" value="1"/>
</dbReference>
<dbReference type="EMBL" id="AGXN01000012">
    <property type="protein sequence ID" value="EIY96522.1"/>
    <property type="molecule type" value="Genomic_DNA"/>
</dbReference>
<dbReference type="PATRIC" id="fig|997883.3.peg.2518"/>
<feature type="domain" description="Helix-turn-helix" evidence="1">
    <location>
        <begin position="43"/>
        <end position="90"/>
    </location>
</feature>